<evidence type="ECO:0000256" key="1">
    <source>
        <dbReference type="SAM" id="MobiDB-lite"/>
    </source>
</evidence>
<comment type="caution">
    <text evidence="2">The sequence shown here is derived from an EMBL/GenBank/DDBJ whole genome shotgun (WGS) entry which is preliminary data.</text>
</comment>
<dbReference type="Proteomes" id="UP000321049">
    <property type="component" value="Unassembled WGS sequence"/>
</dbReference>
<protein>
    <submittedName>
        <fullName evidence="2">Uncharacterized protein</fullName>
    </submittedName>
</protein>
<gene>
    <name evidence="2" type="ORF">CTE05_04430</name>
</gene>
<reference evidence="2 3" key="1">
    <citation type="submission" date="2019-07" db="EMBL/GenBank/DDBJ databases">
        <title>Whole genome shotgun sequence of Cellulomonas terrae NBRC 100819.</title>
        <authorList>
            <person name="Hosoyama A."/>
            <person name="Uohara A."/>
            <person name="Ohji S."/>
            <person name="Ichikawa N."/>
        </authorList>
    </citation>
    <scope>NUCLEOTIDE SEQUENCE [LARGE SCALE GENOMIC DNA]</scope>
    <source>
        <strain evidence="2 3">NBRC 100819</strain>
    </source>
</reference>
<name>A0A511JG20_9CELL</name>
<keyword evidence="3" id="KW-1185">Reference proteome</keyword>
<dbReference type="AlphaFoldDB" id="A0A511JG20"/>
<accession>A0A511JG20</accession>
<proteinExistence type="predicted"/>
<dbReference type="EMBL" id="BJWH01000002">
    <property type="protein sequence ID" value="GEL96896.1"/>
    <property type="molecule type" value="Genomic_DNA"/>
</dbReference>
<feature type="region of interest" description="Disordered" evidence="1">
    <location>
        <begin position="563"/>
        <end position="582"/>
    </location>
</feature>
<evidence type="ECO:0000313" key="2">
    <source>
        <dbReference type="EMBL" id="GEL96896.1"/>
    </source>
</evidence>
<organism evidence="2 3">
    <name type="scientific">Cellulomonas terrae</name>
    <dbReference type="NCBI Taxonomy" id="311234"/>
    <lineage>
        <taxon>Bacteria</taxon>
        <taxon>Bacillati</taxon>
        <taxon>Actinomycetota</taxon>
        <taxon>Actinomycetes</taxon>
        <taxon>Micrococcales</taxon>
        <taxon>Cellulomonadaceae</taxon>
        <taxon>Cellulomonas</taxon>
    </lineage>
</organism>
<evidence type="ECO:0000313" key="3">
    <source>
        <dbReference type="Proteomes" id="UP000321049"/>
    </source>
</evidence>
<dbReference type="SUPFAM" id="SSF49464">
    <property type="entry name" value="Carboxypeptidase regulatory domain-like"/>
    <property type="match status" value="1"/>
</dbReference>
<dbReference type="RefSeq" id="WP_146844497.1">
    <property type="nucleotide sequence ID" value="NZ_BJWH01000002.1"/>
</dbReference>
<sequence>MAYEIRGSLWGTLCHDVREPLAGLELRAYRSTGDRATEQAVAADKETFHEVAEGERTGAPVAVTRVDDSGAYVLTIDDKEYDGGPLDLDLYVEKAPRPRQDPAAKPRQFAVTTLQPRWRQTRKNVVAVWEYAIPNRFWCHILALFGIWTISGRITTCDTKTPIPGAVVTAFDADWLQDDPLGTATTDGTGHYVLTYLASDFRRTPFSPYVNVELTEGPDVYATVELAGQPIITETQADGRKPGRQNVGHCFCLDLCTDKVVGGPETVPHWQQVEAFDIHPGNGLPGSTFDALGYADPAGGAYVFGGTVTLQGNCPLTDVVTGNPLKYRFLVGEYTWTGGTEDPANPPTVAPASLAPVTTQVVGTHVGYVFYTDGNGQAQSSAVVVSAADLDADGFVQVAGLPVTVPMFNPPGSTAVVNVSGSNFLRTFDLLELNTAAFTALHPPKKPGGLPIQQAGETLPTAEQEPVRRYRMGFEVRDAVTNATTHTDQLDAIIFDNSAVIATLDLEELRLNECNPLSSATTVHLLYTVDHPHLRNFSVSITSNGTAGHLPPETPSAAFTPGDYTFRGGASGPHNGTSTGGVPIDVSMDPACAYAVNLGWVTRRYLDTGQTLQRLYCH</sequence>
<dbReference type="OrthoDB" id="4845881at2"/>
<dbReference type="InterPro" id="IPR008969">
    <property type="entry name" value="CarboxyPept-like_regulatory"/>
</dbReference>